<feature type="transmembrane region" description="Helical" evidence="1">
    <location>
        <begin position="6"/>
        <end position="29"/>
    </location>
</feature>
<keyword evidence="1" id="KW-0812">Transmembrane</keyword>
<keyword evidence="3" id="KW-1185">Reference proteome</keyword>
<evidence type="ECO:0000313" key="2">
    <source>
        <dbReference type="EMBL" id="PJJ71166.1"/>
    </source>
</evidence>
<comment type="caution">
    <text evidence="2">The sequence shown here is derived from an EMBL/GenBank/DDBJ whole genome shotgun (WGS) entry which is preliminary data.</text>
</comment>
<accession>A0A2M9CGW5</accession>
<protein>
    <submittedName>
        <fullName evidence="2">Uncharacterized protein</fullName>
    </submittedName>
</protein>
<name>A0A2M9CGW5_9MICO</name>
<sequence>MDPFSGLALGVTFAAVGFYVMYLVVRAAVRDGIRDARDREPGDAGRS</sequence>
<evidence type="ECO:0000313" key="3">
    <source>
        <dbReference type="Proteomes" id="UP000228758"/>
    </source>
</evidence>
<dbReference type="OrthoDB" id="5125528at2"/>
<evidence type="ECO:0000256" key="1">
    <source>
        <dbReference type="SAM" id="Phobius"/>
    </source>
</evidence>
<dbReference type="EMBL" id="PGFF01000001">
    <property type="protein sequence ID" value="PJJ71166.1"/>
    <property type="molecule type" value="Genomic_DNA"/>
</dbReference>
<keyword evidence="1" id="KW-0472">Membrane</keyword>
<dbReference type="AlphaFoldDB" id="A0A2M9CGW5"/>
<keyword evidence="1" id="KW-1133">Transmembrane helix</keyword>
<proteinExistence type="predicted"/>
<dbReference type="RefSeq" id="WP_157802206.1">
    <property type="nucleotide sequence ID" value="NZ_PGFF01000001.1"/>
</dbReference>
<reference evidence="2 3" key="1">
    <citation type="submission" date="2017-11" db="EMBL/GenBank/DDBJ databases">
        <title>Genomic Encyclopedia of Archaeal and Bacterial Type Strains, Phase II (KMG-II): From Individual Species to Whole Genera.</title>
        <authorList>
            <person name="Goeker M."/>
        </authorList>
    </citation>
    <scope>NUCLEOTIDE SEQUENCE [LARGE SCALE GENOMIC DNA]</scope>
    <source>
        <strain evidence="2 3">DSM 27393</strain>
    </source>
</reference>
<gene>
    <name evidence="2" type="ORF">CLV46_0708</name>
</gene>
<organism evidence="2 3">
    <name type="scientific">Diaminobutyricimonas aerilata</name>
    <dbReference type="NCBI Taxonomy" id="1162967"/>
    <lineage>
        <taxon>Bacteria</taxon>
        <taxon>Bacillati</taxon>
        <taxon>Actinomycetota</taxon>
        <taxon>Actinomycetes</taxon>
        <taxon>Micrococcales</taxon>
        <taxon>Microbacteriaceae</taxon>
        <taxon>Diaminobutyricimonas</taxon>
    </lineage>
</organism>
<dbReference type="Proteomes" id="UP000228758">
    <property type="component" value="Unassembled WGS sequence"/>
</dbReference>